<comment type="caution">
    <text evidence="2">The sequence shown here is derived from an EMBL/GenBank/DDBJ whole genome shotgun (WGS) entry which is preliminary data.</text>
</comment>
<keyword evidence="3" id="KW-1185">Reference proteome</keyword>
<evidence type="ECO:0000256" key="1">
    <source>
        <dbReference type="SAM" id="MobiDB-lite"/>
    </source>
</evidence>
<dbReference type="EMBL" id="BMIU01000038">
    <property type="protein sequence ID" value="GGF51216.1"/>
    <property type="molecule type" value="Genomic_DNA"/>
</dbReference>
<gene>
    <name evidence="2" type="ORF">GCM10011339_44720</name>
</gene>
<sequence length="99" mass="11514">MTIKYFKESGKKDGSIQKERWDASHPTLPIKISTGILRKITNIVKYQKSIIVQHTPDQFVFKKSVSTPRSPRGIEYVNGTNINRPKDLIYDNYHIPRKN</sequence>
<name>A0ABQ1VCG8_9BACT</name>
<proteinExistence type="predicted"/>
<organism evidence="2 3">
    <name type="scientific">Echinicola rosea</name>
    <dbReference type="NCBI Taxonomy" id="1807691"/>
    <lineage>
        <taxon>Bacteria</taxon>
        <taxon>Pseudomonadati</taxon>
        <taxon>Bacteroidota</taxon>
        <taxon>Cytophagia</taxon>
        <taxon>Cytophagales</taxon>
        <taxon>Cyclobacteriaceae</taxon>
        <taxon>Echinicola</taxon>
    </lineage>
</organism>
<dbReference type="Proteomes" id="UP000647339">
    <property type="component" value="Unassembled WGS sequence"/>
</dbReference>
<protein>
    <submittedName>
        <fullName evidence="2">Uncharacterized protein</fullName>
    </submittedName>
</protein>
<feature type="region of interest" description="Disordered" evidence="1">
    <location>
        <begin position="1"/>
        <end position="20"/>
    </location>
</feature>
<evidence type="ECO:0000313" key="2">
    <source>
        <dbReference type="EMBL" id="GGF51216.1"/>
    </source>
</evidence>
<accession>A0ABQ1VCG8</accession>
<reference evidence="3" key="1">
    <citation type="journal article" date="2019" name="Int. J. Syst. Evol. Microbiol.">
        <title>The Global Catalogue of Microorganisms (GCM) 10K type strain sequencing project: providing services to taxonomists for standard genome sequencing and annotation.</title>
        <authorList>
            <consortium name="The Broad Institute Genomics Platform"/>
            <consortium name="The Broad Institute Genome Sequencing Center for Infectious Disease"/>
            <person name="Wu L."/>
            <person name="Ma J."/>
        </authorList>
    </citation>
    <scope>NUCLEOTIDE SEQUENCE [LARGE SCALE GENOMIC DNA]</scope>
    <source>
        <strain evidence="3">CGMCC 1.15407</strain>
    </source>
</reference>
<dbReference type="RefSeq" id="WP_137402195.1">
    <property type="nucleotide sequence ID" value="NZ_BMIU01000038.1"/>
</dbReference>
<evidence type="ECO:0000313" key="3">
    <source>
        <dbReference type="Proteomes" id="UP000647339"/>
    </source>
</evidence>